<dbReference type="EMBL" id="VBWN01000027">
    <property type="protein sequence ID" value="TLF37447.1"/>
    <property type="molecule type" value="Genomic_DNA"/>
</dbReference>
<sequence length="900" mass="101056">MNLRSVKFMFKVFLTSFCLTFLFGGGKVLADTNSSYTGHNSWDQLTTSNGICAGIYSKKDAKLIRLQHHIFSHEKDGSTTPNYLYDAYFGYQVNNNKTVWLNNLAVDQAEYINGTNIIHSVQHHDQLTFDSYYFTPFSGTDDGSSSIMYMLVKVTNNGPTRNVSLFSQQNLHLGTDYATKDEETSYNSSNNYIKEFNTKTGSFAIYKNLNSQNQLYQTGNQNQTPVNYLQSNSNLNNSIQSQGDDLVNGFENKNIQISAGQSQWFGVEIGLREDGNENQLSQTVDSNAQTSLQGSPAAILQQEENWWQNWHAKERMPKGLNSQETQTYRQSTAVLKMSQVREKSEGYGQVLASLIPGEWSIAWVRDGSYSIKALIDSGHYQEAKEALNFFLNAKTKQNSDGTNYFQKNYIESNNTSAPIYGLNTKLSSNYLLSVCRYFGDGSEDSDYNDNGPNIEFDGWGLVLWVLDDYINQTHDYSFLLNNQQVLTAQQWISRKQQIVDSANRGLTTAKQTTVTAKNTYQTAKAKEEQVKQTTKTTINTAKGWIKRKQGIVKAAKQTLRHAKTAQDKQKAQAWLTAKQAELTKELNKQNQVIAQAQQQLTTAKDQVKTAKSALVSANAQQQTASNWLKVKQAELTKEKAKQEPIIQENIKSTNWYKITTQDADLLIELANKQNGLIQPDSSIWEEHWTPYSVLKNAPARQQFAFTDITAWSGLQSAADMAQKLGFNDSYQKYSQAAAKLKTSILKNLITTEDGQQIIASSIERKGDSQHENDGSTVEAINQGLVPSNSSLAQGMIASYNKYLRIKTGSTPGFMRDQDGDLYDSREWGFIDLRIAGALAKMGDRSESKTLIDWITSQAQNNYYLIPELLDYTNQDYAGSVPMGGFGSGSYILALNDYYNK</sequence>
<evidence type="ECO:0000256" key="1">
    <source>
        <dbReference type="SAM" id="Coils"/>
    </source>
</evidence>
<dbReference type="GO" id="GO:0005975">
    <property type="term" value="P:carbohydrate metabolic process"/>
    <property type="evidence" value="ECO:0007669"/>
    <property type="project" value="InterPro"/>
</dbReference>
<keyword evidence="1" id="KW-0175">Coiled coil</keyword>
<dbReference type="GO" id="GO:0004553">
    <property type="term" value="F:hydrolase activity, hydrolyzing O-glycosyl compounds"/>
    <property type="evidence" value="ECO:0007669"/>
    <property type="project" value="TreeGrafter"/>
</dbReference>
<evidence type="ECO:0000313" key="3">
    <source>
        <dbReference type="EMBL" id="TLF37447.1"/>
    </source>
</evidence>
<gene>
    <name evidence="3" type="ORF">FEI14_15365</name>
</gene>
<proteinExistence type="predicted"/>
<dbReference type="PANTHER" id="PTHR31616:SF0">
    <property type="entry name" value="GLUCAN 1,4-ALPHA-GLUCOSIDASE"/>
    <property type="match status" value="1"/>
</dbReference>
<comment type="caution">
    <text evidence="3">The sequence shown here is derived from an EMBL/GenBank/DDBJ whole genome shotgun (WGS) entry which is preliminary data.</text>
</comment>
<dbReference type="PANTHER" id="PTHR31616">
    <property type="entry name" value="TREHALASE"/>
    <property type="match status" value="1"/>
</dbReference>
<dbReference type="AlphaFoldDB" id="A0A5R8LJR1"/>
<feature type="chain" id="PRO_5024456411" evidence="2">
    <location>
        <begin position="31"/>
        <end position="900"/>
    </location>
</feature>
<dbReference type="Proteomes" id="UP000307781">
    <property type="component" value="Unassembled WGS sequence"/>
</dbReference>
<dbReference type="SUPFAM" id="SSF48208">
    <property type="entry name" value="Six-hairpin glycosidases"/>
    <property type="match status" value="1"/>
</dbReference>
<evidence type="ECO:0000256" key="2">
    <source>
        <dbReference type="SAM" id="SignalP"/>
    </source>
</evidence>
<accession>A0A5R8LJR1</accession>
<keyword evidence="2" id="KW-0732">Signal</keyword>
<feature type="coiled-coil region" evidence="1">
    <location>
        <begin position="579"/>
        <end position="613"/>
    </location>
</feature>
<feature type="signal peptide" evidence="2">
    <location>
        <begin position="1"/>
        <end position="30"/>
    </location>
</feature>
<name>A0A5R8LJR1_LACZE</name>
<reference evidence="3 4" key="1">
    <citation type="submission" date="2019-05" db="EMBL/GenBank/DDBJ databases">
        <title>Genome-based reclassification of Lactobacillus casei as Lactobacillus casei subsp. casei. subsp.nov., description of Lactobacillus casei subsp. zeae subsp. nov., and emended description of Lactobacillus casei.</title>
        <authorList>
            <person name="Huang C.-H."/>
        </authorList>
    </citation>
    <scope>NUCLEOTIDE SEQUENCE [LARGE SCALE GENOMIC DNA]</scope>
    <source>
        <strain evidence="3 4">CRBIP24.58</strain>
    </source>
</reference>
<dbReference type="InterPro" id="IPR008928">
    <property type="entry name" value="6-hairpin_glycosidase_sf"/>
</dbReference>
<protein>
    <submittedName>
        <fullName evidence="3">Family 15 glucoamylase</fullName>
    </submittedName>
</protein>
<organism evidence="3 4">
    <name type="scientific">Lacticaseibacillus zeae</name>
    <name type="common">Lactobacillus zeae</name>
    <dbReference type="NCBI Taxonomy" id="57037"/>
    <lineage>
        <taxon>Bacteria</taxon>
        <taxon>Bacillati</taxon>
        <taxon>Bacillota</taxon>
        <taxon>Bacilli</taxon>
        <taxon>Lactobacillales</taxon>
        <taxon>Lactobacillaceae</taxon>
        <taxon>Lacticaseibacillus</taxon>
    </lineage>
</organism>
<evidence type="ECO:0000313" key="4">
    <source>
        <dbReference type="Proteomes" id="UP000307781"/>
    </source>
</evidence>
<dbReference type="Gene3D" id="1.50.10.10">
    <property type="match status" value="2"/>
</dbReference>
<dbReference type="InterPro" id="IPR012341">
    <property type="entry name" value="6hp_glycosidase-like_sf"/>
</dbReference>